<dbReference type="Gene3D" id="3.40.50.1450">
    <property type="entry name" value="HybD-like"/>
    <property type="match status" value="1"/>
</dbReference>
<dbReference type="SUPFAM" id="SSF53163">
    <property type="entry name" value="HybD-like"/>
    <property type="match status" value="1"/>
</dbReference>
<dbReference type="InterPro" id="IPR023430">
    <property type="entry name" value="Pept_HybD-like_dom_sf"/>
</dbReference>
<dbReference type="PANTHER" id="PTHR30302:SF1">
    <property type="entry name" value="HYDROGENASE 2 MATURATION PROTEASE"/>
    <property type="match status" value="1"/>
</dbReference>
<evidence type="ECO:0000256" key="4">
    <source>
        <dbReference type="ARBA" id="ARBA00022801"/>
    </source>
</evidence>
<keyword evidence="4" id="KW-0378">Hydrolase</keyword>
<dbReference type="PRINTS" id="PR00446">
    <property type="entry name" value="HYDRGNUPTAKE"/>
</dbReference>
<evidence type="ECO:0000256" key="2">
    <source>
        <dbReference type="ARBA" id="ARBA00022670"/>
    </source>
</evidence>
<dbReference type="NCBIfam" id="TIGR00072">
    <property type="entry name" value="hydrog_prot"/>
    <property type="match status" value="1"/>
</dbReference>
<keyword evidence="6" id="KW-1185">Reference proteome</keyword>
<dbReference type="InterPro" id="IPR000671">
    <property type="entry name" value="Peptidase_A31"/>
</dbReference>
<accession>A0ABU3Z764</accession>
<name>A0ABU3Z764_9FIRM</name>
<dbReference type="EMBL" id="JAWJZB010000003">
    <property type="protein sequence ID" value="MDV5087759.1"/>
    <property type="molecule type" value="Genomic_DNA"/>
</dbReference>
<reference evidence="5 6" key="1">
    <citation type="submission" date="2023-10" db="EMBL/GenBank/DDBJ databases">
        <title>Veillonella sp. nov., isolated from a pig farm feces dump.</title>
        <authorList>
            <person name="Chang Y.-H."/>
        </authorList>
    </citation>
    <scope>NUCLEOTIDE SEQUENCE [LARGE SCALE GENOMIC DNA]</scope>
    <source>
        <strain evidence="5 6">YH-vei2233</strain>
    </source>
</reference>
<keyword evidence="3" id="KW-0064">Aspartyl protease</keyword>
<gene>
    <name evidence="5" type="ORF">RVY80_02725</name>
</gene>
<protein>
    <submittedName>
        <fullName evidence="5">HyaD/HybD family hydrogenase maturation endopeptidase</fullName>
    </submittedName>
</protein>
<evidence type="ECO:0000256" key="3">
    <source>
        <dbReference type="ARBA" id="ARBA00022750"/>
    </source>
</evidence>
<proteinExistence type="inferred from homology"/>
<keyword evidence="2" id="KW-0645">Protease</keyword>
<comment type="similarity">
    <text evidence="1">Belongs to the peptidase A31 family.</text>
</comment>
<evidence type="ECO:0000313" key="6">
    <source>
        <dbReference type="Proteomes" id="UP001272515"/>
    </source>
</evidence>
<evidence type="ECO:0000313" key="5">
    <source>
        <dbReference type="EMBL" id="MDV5087759.1"/>
    </source>
</evidence>
<dbReference type="Pfam" id="PF01750">
    <property type="entry name" value="HycI"/>
    <property type="match status" value="1"/>
</dbReference>
<sequence>MINTDSIQLGGVNISAGSEGPRIDITRLYDDGDNSIVLLGVGNVLLTDEGLGVHVINDLRESYNFAPPINIVDGGTMGMELLSYMRGMKKLLLIDAINGGDKPGTIYEFPHQELETYFTEHISVHEVGMQDILRIRALQEDPLEDAVVVGVEPESLEIGFEPSPVVRAALPEVKKRVLKVLQSWNVEVSPK</sequence>
<organism evidence="5 6">
    <name type="scientific">Veillonella absiana</name>
    <dbReference type="NCBI Taxonomy" id="3079305"/>
    <lineage>
        <taxon>Bacteria</taxon>
        <taxon>Bacillati</taxon>
        <taxon>Bacillota</taxon>
        <taxon>Negativicutes</taxon>
        <taxon>Veillonellales</taxon>
        <taxon>Veillonellaceae</taxon>
        <taxon>Veillonella</taxon>
    </lineage>
</organism>
<dbReference type="CDD" id="cd06062">
    <property type="entry name" value="H2MP_MemB-H2up"/>
    <property type="match status" value="1"/>
</dbReference>
<comment type="caution">
    <text evidence="5">The sequence shown here is derived from an EMBL/GenBank/DDBJ whole genome shotgun (WGS) entry which is preliminary data.</text>
</comment>
<dbReference type="PANTHER" id="PTHR30302">
    <property type="entry name" value="HYDROGENASE 1 MATURATION PROTEASE"/>
    <property type="match status" value="1"/>
</dbReference>
<dbReference type="Proteomes" id="UP001272515">
    <property type="component" value="Unassembled WGS sequence"/>
</dbReference>
<evidence type="ECO:0000256" key="1">
    <source>
        <dbReference type="ARBA" id="ARBA00006814"/>
    </source>
</evidence>
<dbReference type="RefSeq" id="WP_295194053.1">
    <property type="nucleotide sequence ID" value="NZ_JAWJZA010000028.1"/>
</dbReference>